<sequence>MPPPLLPGCQSCATGDAAAVVFCLLCGGGLCLPCDHALHATPGGHHLHPRAPLCDACHAAPAALRYHHDVAAPITLCAACARFVVDPAITTSTSSVVVQYTGCPAPVDLLRLISTEAPQPPDEFEAWLAQKLLLLDQQNNSCHQLLTDEHGGGWDVAEETAKLEKMLEECTSSSSPAATCLQLPQQPWHSNSFRTIPQDATAAVALAAKKKKEEERERAKIRYKEKKKNRRSHGVWVVLTAGDGCYGDDDGSVCIADVTAEAADGDLVWRCPAPPRWENRVCHLVHLGGSRFFEVRRSCDVNSHNYVALTGIEVARRGEGEEEAGELCVVKHRSLHLAAPKKSPVSLTVGGGGLYIVSSTRRRPSPPAASTTASSIWVSSPSTGTFSFDTARRAWAKAGYWPLPFYGRAHHVPEHGGLWLGLSSGYGDKAYVCASSSDLAAAAAAAAKTKSSFHNRLVCLTALL</sequence>
<feature type="domain" description="B box-type" evidence="3">
    <location>
        <begin position="9"/>
        <end position="50"/>
    </location>
</feature>
<gene>
    <name evidence="4" type="ORF">HU200_056422</name>
</gene>
<keyword evidence="5" id="KW-1185">Reference proteome</keyword>
<evidence type="ECO:0000256" key="2">
    <source>
        <dbReference type="SAM" id="SignalP"/>
    </source>
</evidence>
<reference evidence="4" key="1">
    <citation type="submission" date="2020-07" db="EMBL/GenBank/DDBJ databases">
        <title>Genome sequence and genetic diversity analysis of an under-domesticated orphan crop, white fonio (Digitaria exilis).</title>
        <authorList>
            <person name="Bennetzen J.L."/>
            <person name="Chen S."/>
            <person name="Ma X."/>
            <person name="Wang X."/>
            <person name="Yssel A.E.J."/>
            <person name="Chaluvadi S.R."/>
            <person name="Johnson M."/>
            <person name="Gangashetty P."/>
            <person name="Hamidou F."/>
            <person name="Sanogo M.D."/>
            <person name="Zwaenepoel A."/>
            <person name="Wallace J."/>
            <person name="Van De Peer Y."/>
            <person name="Van Deynze A."/>
        </authorList>
    </citation>
    <scope>NUCLEOTIDE SEQUENCE</scope>
    <source>
        <tissue evidence="4">Leaves</tissue>
    </source>
</reference>
<evidence type="ECO:0000259" key="3">
    <source>
        <dbReference type="PROSITE" id="PS50119"/>
    </source>
</evidence>
<accession>A0A835AH87</accession>
<feature type="signal peptide" evidence="2">
    <location>
        <begin position="1"/>
        <end position="31"/>
    </location>
</feature>
<keyword evidence="1" id="KW-0863">Zinc-finger</keyword>
<dbReference type="Proteomes" id="UP000636709">
    <property type="component" value="Unassembled WGS sequence"/>
</dbReference>
<dbReference type="PANTHER" id="PTHR33085:SF13">
    <property type="entry name" value="DUF295 DOMAIN-CONTAINING PROTEIN"/>
    <property type="match status" value="1"/>
</dbReference>
<comment type="caution">
    <text evidence="4">The sequence shown here is derived from an EMBL/GenBank/DDBJ whole genome shotgun (WGS) entry which is preliminary data.</text>
</comment>
<proteinExistence type="predicted"/>
<protein>
    <recommendedName>
        <fullName evidence="3">B box-type domain-containing protein</fullName>
    </recommendedName>
</protein>
<dbReference type="AlphaFoldDB" id="A0A835AH87"/>
<evidence type="ECO:0000313" key="5">
    <source>
        <dbReference type="Proteomes" id="UP000636709"/>
    </source>
</evidence>
<name>A0A835AH87_9POAL</name>
<organism evidence="4 5">
    <name type="scientific">Digitaria exilis</name>
    <dbReference type="NCBI Taxonomy" id="1010633"/>
    <lineage>
        <taxon>Eukaryota</taxon>
        <taxon>Viridiplantae</taxon>
        <taxon>Streptophyta</taxon>
        <taxon>Embryophyta</taxon>
        <taxon>Tracheophyta</taxon>
        <taxon>Spermatophyta</taxon>
        <taxon>Magnoliopsida</taxon>
        <taxon>Liliopsida</taxon>
        <taxon>Poales</taxon>
        <taxon>Poaceae</taxon>
        <taxon>PACMAD clade</taxon>
        <taxon>Panicoideae</taxon>
        <taxon>Panicodae</taxon>
        <taxon>Paniceae</taxon>
        <taxon>Anthephorinae</taxon>
        <taxon>Digitaria</taxon>
    </lineage>
</organism>
<dbReference type="PROSITE" id="PS50119">
    <property type="entry name" value="ZF_BBOX"/>
    <property type="match status" value="1"/>
</dbReference>
<keyword evidence="2" id="KW-0732">Signal</keyword>
<dbReference type="Pfam" id="PF07893">
    <property type="entry name" value="DUF1668"/>
    <property type="match status" value="2"/>
</dbReference>
<dbReference type="EMBL" id="JACEFO010002381">
    <property type="protein sequence ID" value="KAF8662221.1"/>
    <property type="molecule type" value="Genomic_DNA"/>
</dbReference>
<dbReference type="GO" id="GO:0008270">
    <property type="term" value="F:zinc ion binding"/>
    <property type="evidence" value="ECO:0007669"/>
    <property type="project" value="UniProtKB-KW"/>
</dbReference>
<feature type="chain" id="PRO_5032539897" description="B box-type domain-containing protein" evidence="2">
    <location>
        <begin position="32"/>
        <end position="464"/>
    </location>
</feature>
<dbReference type="PANTHER" id="PTHR33085">
    <property type="entry name" value="OS12G0113100 PROTEIN-RELATED"/>
    <property type="match status" value="1"/>
</dbReference>
<evidence type="ECO:0000313" key="4">
    <source>
        <dbReference type="EMBL" id="KAF8662221.1"/>
    </source>
</evidence>
<evidence type="ECO:0000256" key="1">
    <source>
        <dbReference type="PROSITE-ProRule" id="PRU00024"/>
    </source>
</evidence>
<keyword evidence="1" id="KW-0479">Metal-binding</keyword>
<dbReference type="InterPro" id="IPR012871">
    <property type="entry name" value="DUF1668_ORYSA"/>
</dbReference>
<dbReference type="InterPro" id="IPR000315">
    <property type="entry name" value="Znf_B-box"/>
</dbReference>
<dbReference type="OrthoDB" id="153872at2759"/>
<keyword evidence="1" id="KW-0862">Zinc</keyword>